<evidence type="ECO:0000256" key="1">
    <source>
        <dbReference type="SAM" id="MobiDB-lite"/>
    </source>
</evidence>
<feature type="region of interest" description="Disordered" evidence="1">
    <location>
        <begin position="1"/>
        <end position="29"/>
    </location>
</feature>
<evidence type="ECO:0000313" key="2">
    <source>
        <dbReference type="EMBL" id="KAF3847675.1"/>
    </source>
</evidence>
<organism evidence="2 3">
    <name type="scientific">Dissostichus mawsoni</name>
    <name type="common">Antarctic cod</name>
    <dbReference type="NCBI Taxonomy" id="36200"/>
    <lineage>
        <taxon>Eukaryota</taxon>
        <taxon>Metazoa</taxon>
        <taxon>Chordata</taxon>
        <taxon>Craniata</taxon>
        <taxon>Vertebrata</taxon>
        <taxon>Euteleostomi</taxon>
        <taxon>Actinopterygii</taxon>
        <taxon>Neopterygii</taxon>
        <taxon>Teleostei</taxon>
        <taxon>Neoteleostei</taxon>
        <taxon>Acanthomorphata</taxon>
        <taxon>Eupercaria</taxon>
        <taxon>Perciformes</taxon>
        <taxon>Notothenioidei</taxon>
        <taxon>Nototheniidae</taxon>
        <taxon>Dissostichus</taxon>
    </lineage>
</organism>
<dbReference type="AlphaFoldDB" id="A0A7J5YE05"/>
<name>A0A7J5YE05_DISMA</name>
<protein>
    <submittedName>
        <fullName evidence="2">Uncharacterized protein</fullName>
    </submittedName>
</protein>
<feature type="compositionally biased region" description="Acidic residues" evidence="1">
    <location>
        <begin position="1"/>
        <end position="11"/>
    </location>
</feature>
<dbReference type="Proteomes" id="UP000518266">
    <property type="component" value="Unassembled WGS sequence"/>
</dbReference>
<sequence>MPEEREGEETVLENHHLERPNTVPAANQPKKTTRLITDCISQNALEVMEALQTLYCRYMPVLMYQYYPYCTDIDVLKSSAVSSQI</sequence>
<accession>A0A7J5YE05</accession>
<dbReference type="EMBL" id="JAAKFY010000013">
    <property type="protein sequence ID" value="KAF3847675.1"/>
    <property type="molecule type" value="Genomic_DNA"/>
</dbReference>
<comment type="caution">
    <text evidence="2">The sequence shown here is derived from an EMBL/GenBank/DDBJ whole genome shotgun (WGS) entry which is preliminary data.</text>
</comment>
<reference evidence="2 3" key="1">
    <citation type="submission" date="2020-03" db="EMBL/GenBank/DDBJ databases">
        <title>Dissostichus mawsoni Genome sequencing and assembly.</title>
        <authorList>
            <person name="Park H."/>
        </authorList>
    </citation>
    <scope>NUCLEOTIDE SEQUENCE [LARGE SCALE GENOMIC DNA]</scope>
    <source>
        <strain evidence="2">DM0001</strain>
        <tissue evidence="2">Muscle</tissue>
    </source>
</reference>
<evidence type="ECO:0000313" key="3">
    <source>
        <dbReference type="Proteomes" id="UP000518266"/>
    </source>
</evidence>
<proteinExistence type="predicted"/>
<keyword evidence="3" id="KW-1185">Reference proteome</keyword>
<gene>
    <name evidence="2" type="ORF">F7725_020703</name>
</gene>